<feature type="region of interest" description="Disordered" evidence="7">
    <location>
        <begin position="299"/>
        <end position="318"/>
    </location>
</feature>
<dbReference type="GO" id="GO:0005524">
    <property type="term" value="F:ATP binding"/>
    <property type="evidence" value="ECO:0007669"/>
    <property type="project" value="UniProtKB-KW"/>
</dbReference>
<evidence type="ECO:0000313" key="10">
    <source>
        <dbReference type="Proteomes" id="UP001147746"/>
    </source>
</evidence>
<evidence type="ECO:0000256" key="2">
    <source>
        <dbReference type="ARBA" id="ARBA00022527"/>
    </source>
</evidence>
<name>A0A9W9QF90_9EURO</name>
<keyword evidence="10" id="KW-1185">Reference proteome</keyword>
<keyword evidence="2" id="KW-0723">Serine/threonine-protein kinase</keyword>
<evidence type="ECO:0000256" key="6">
    <source>
        <dbReference type="ARBA" id="ARBA00022840"/>
    </source>
</evidence>
<dbReference type="PROSITE" id="PS50011">
    <property type="entry name" value="PROTEIN_KINASE_DOM"/>
    <property type="match status" value="1"/>
</dbReference>
<organism evidence="9 10">
    <name type="scientific">Penicillium atrosanguineum</name>
    <dbReference type="NCBI Taxonomy" id="1132637"/>
    <lineage>
        <taxon>Eukaryota</taxon>
        <taxon>Fungi</taxon>
        <taxon>Dikarya</taxon>
        <taxon>Ascomycota</taxon>
        <taxon>Pezizomycotina</taxon>
        <taxon>Eurotiomycetes</taxon>
        <taxon>Eurotiomycetidae</taxon>
        <taxon>Eurotiales</taxon>
        <taxon>Aspergillaceae</taxon>
        <taxon>Penicillium</taxon>
    </lineage>
</organism>
<dbReference type="PANTHER" id="PTHR24346">
    <property type="entry name" value="MAP/MICROTUBULE AFFINITY-REGULATING KINASE"/>
    <property type="match status" value="1"/>
</dbReference>
<proteinExistence type="inferred from homology"/>
<dbReference type="GO" id="GO:0035556">
    <property type="term" value="P:intracellular signal transduction"/>
    <property type="evidence" value="ECO:0007669"/>
    <property type="project" value="TreeGrafter"/>
</dbReference>
<accession>A0A9W9QF90</accession>
<comment type="caution">
    <text evidence="9">The sequence shown here is derived from an EMBL/GenBank/DDBJ whole genome shotgun (WGS) entry which is preliminary data.</text>
</comment>
<dbReference type="GO" id="GO:0005737">
    <property type="term" value="C:cytoplasm"/>
    <property type="evidence" value="ECO:0007669"/>
    <property type="project" value="TreeGrafter"/>
</dbReference>
<gene>
    <name evidence="9" type="ORF">N7476_000966</name>
</gene>
<dbReference type="SUPFAM" id="SSF56112">
    <property type="entry name" value="Protein kinase-like (PK-like)"/>
    <property type="match status" value="1"/>
</dbReference>
<reference evidence="9" key="1">
    <citation type="submission" date="2022-12" db="EMBL/GenBank/DDBJ databases">
        <authorList>
            <person name="Petersen C."/>
        </authorList>
    </citation>
    <scope>NUCLEOTIDE SEQUENCE</scope>
    <source>
        <strain evidence="9">IBT 21472</strain>
    </source>
</reference>
<dbReference type="EMBL" id="JAPZBO010000001">
    <property type="protein sequence ID" value="KAJ5331183.1"/>
    <property type="molecule type" value="Genomic_DNA"/>
</dbReference>
<protein>
    <recommendedName>
        <fullName evidence="8">Protein kinase domain-containing protein</fullName>
    </recommendedName>
</protein>
<evidence type="ECO:0000259" key="8">
    <source>
        <dbReference type="PROSITE" id="PS50011"/>
    </source>
</evidence>
<evidence type="ECO:0000256" key="7">
    <source>
        <dbReference type="SAM" id="MobiDB-lite"/>
    </source>
</evidence>
<evidence type="ECO:0000256" key="3">
    <source>
        <dbReference type="ARBA" id="ARBA00022679"/>
    </source>
</evidence>
<keyword evidence="5" id="KW-0418">Kinase</keyword>
<evidence type="ECO:0000313" key="9">
    <source>
        <dbReference type="EMBL" id="KAJ5331183.1"/>
    </source>
</evidence>
<dbReference type="Proteomes" id="UP001147746">
    <property type="component" value="Unassembled WGS sequence"/>
</dbReference>
<reference evidence="9" key="2">
    <citation type="journal article" date="2023" name="IMA Fungus">
        <title>Comparative genomic study of the Penicillium genus elucidates a diverse pangenome and 15 lateral gene transfer events.</title>
        <authorList>
            <person name="Petersen C."/>
            <person name="Sorensen T."/>
            <person name="Nielsen M.R."/>
            <person name="Sondergaard T.E."/>
            <person name="Sorensen J.L."/>
            <person name="Fitzpatrick D.A."/>
            <person name="Frisvad J.C."/>
            <person name="Nielsen K.L."/>
        </authorList>
    </citation>
    <scope>NUCLEOTIDE SEQUENCE</scope>
    <source>
        <strain evidence="9">IBT 21472</strain>
    </source>
</reference>
<feature type="compositionally biased region" description="Polar residues" evidence="7">
    <location>
        <begin position="77"/>
        <end position="94"/>
    </location>
</feature>
<evidence type="ECO:0000256" key="1">
    <source>
        <dbReference type="ARBA" id="ARBA00010791"/>
    </source>
</evidence>
<dbReference type="Gene3D" id="1.10.510.10">
    <property type="entry name" value="Transferase(Phosphotransferase) domain 1"/>
    <property type="match status" value="1"/>
</dbReference>
<keyword evidence="4" id="KW-0547">Nucleotide-binding</keyword>
<dbReference type="PANTHER" id="PTHR24346:SF82">
    <property type="entry name" value="KP78A-RELATED"/>
    <property type="match status" value="1"/>
</dbReference>
<evidence type="ECO:0000256" key="4">
    <source>
        <dbReference type="ARBA" id="ARBA00022741"/>
    </source>
</evidence>
<keyword evidence="6" id="KW-0067">ATP-binding</keyword>
<feature type="region of interest" description="Disordered" evidence="7">
    <location>
        <begin position="52"/>
        <end position="94"/>
    </location>
</feature>
<dbReference type="Pfam" id="PF00069">
    <property type="entry name" value="Pkinase"/>
    <property type="match status" value="1"/>
</dbReference>
<feature type="domain" description="Protein kinase" evidence="8">
    <location>
        <begin position="101"/>
        <end position="440"/>
    </location>
</feature>
<dbReference type="AlphaFoldDB" id="A0A9W9QF90"/>
<comment type="similarity">
    <text evidence="1">Belongs to the protein kinase superfamily. CAMK Ser/Thr protein kinase family. NIM1 subfamily.</text>
</comment>
<keyword evidence="3" id="KW-0808">Transferase</keyword>
<dbReference type="InterPro" id="IPR000719">
    <property type="entry name" value="Prot_kinase_dom"/>
</dbReference>
<dbReference type="InterPro" id="IPR011009">
    <property type="entry name" value="Kinase-like_dom_sf"/>
</dbReference>
<evidence type="ECO:0000256" key="5">
    <source>
        <dbReference type="ARBA" id="ARBA00022777"/>
    </source>
</evidence>
<sequence length="440" mass="49583">MKDGRHHQDTWTAFAVHRSDPTAAHHHYLTRRKGSLATQDLNDTFPNAKRGWPIFGNEHRPSLTSVSTDRQPLMRAETSSSMESRQITSSRPQRSFNDKYGRCLEILHYGTKTTVRLHQYTTEGGQPQRLVAVKVYRHNIIDSSSPLPSSSCDPSTIANLHPHHPNILTITDLLYNERSELCLVMPYCAGGDLHELLARTGPLPTPEADCIAAQILRALDFLHQQDIAHRDIRLETVLLTKHGAVKLAGFGDTHIQRLWSECATPPEPDDDLPERPHPHSSASWSFSWMLSSFSRSSPHSPRRASADSVSSSASFPGISLPYMPPEGFRVRSHRAHRQDSDDEGEYHDPRPADIWATAIIYLALVTGRLLWRSARPDREDNRYTEYLQGRHADDGYPPIEALGNVMTDSIRPVGRTSANQCDRDDEMPFTQCYTLIHGNV</sequence>
<dbReference type="GO" id="GO:0004674">
    <property type="term" value="F:protein serine/threonine kinase activity"/>
    <property type="evidence" value="ECO:0007669"/>
    <property type="project" value="UniProtKB-KW"/>
</dbReference>